<organism evidence="2 3">
    <name type="scientific">Maritimibacter alkaliphilus HTCC2654</name>
    <dbReference type="NCBI Taxonomy" id="314271"/>
    <lineage>
        <taxon>Bacteria</taxon>
        <taxon>Pseudomonadati</taxon>
        <taxon>Pseudomonadota</taxon>
        <taxon>Alphaproteobacteria</taxon>
        <taxon>Rhodobacterales</taxon>
        <taxon>Roseobacteraceae</taxon>
        <taxon>Maritimibacter</taxon>
    </lineage>
</organism>
<evidence type="ECO:0000313" key="2">
    <source>
        <dbReference type="EMBL" id="EAQ11259.1"/>
    </source>
</evidence>
<dbReference type="Proteomes" id="UP000002931">
    <property type="component" value="Unassembled WGS sequence"/>
</dbReference>
<dbReference type="HOGENOM" id="CLU_136016_4_1_5"/>
<dbReference type="Gene3D" id="3.30.1460.30">
    <property type="entry name" value="YgaC/TfoX-N like chaperone"/>
    <property type="match status" value="1"/>
</dbReference>
<sequence length="128" mass="13575">MGPVLLWRGRTGKEMGMAFDEGEAEILRTDLSGLKGLTEKAMFGGLCFFQNGNMIGGVRRAAEGGALMRVGKDNMKAALASDGVTPMVMGGRTMGGYVAVTREALADDLTRTRLLDMALTFTASLPPK</sequence>
<evidence type="ECO:0000313" key="3">
    <source>
        <dbReference type="Proteomes" id="UP000002931"/>
    </source>
</evidence>
<proteinExistence type="predicted"/>
<dbReference type="InterPro" id="IPR007076">
    <property type="entry name" value="TfoX_N"/>
</dbReference>
<dbReference type="EMBL" id="AAMT01000017">
    <property type="protein sequence ID" value="EAQ11259.1"/>
    <property type="molecule type" value="Genomic_DNA"/>
</dbReference>
<feature type="domain" description="TfoX N-terminal" evidence="1">
    <location>
        <begin position="31"/>
        <end position="120"/>
    </location>
</feature>
<dbReference type="Pfam" id="PF04993">
    <property type="entry name" value="TfoX_N"/>
    <property type="match status" value="1"/>
</dbReference>
<dbReference type="STRING" id="314271.RB2654_04501"/>
<dbReference type="eggNOG" id="COG3070">
    <property type="taxonomic scope" value="Bacteria"/>
</dbReference>
<gene>
    <name evidence="2" type="ORF">RB2654_04501</name>
</gene>
<accession>A3VKD5</accession>
<dbReference type="SUPFAM" id="SSF159894">
    <property type="entry name" value="YgaC/TfoX-N like"/>
    <property type="match status" value="1"/>
</dbReference>
<reference evidence="2 3" key="1">
    <citation type="journal article" date="2010" name="J. Bacteriol.">
        <title>Genome sequences of Pelagibaca bermudensis HTCC2601T and Maritimibacter alkaliphilus HTCC2654T, the type strains of two marine Roseobacter genera.</title>
        <authorList>
            <person name="Thrash J.C."/>
            <person name="Cho J.C."/>
            <person name="Ferriera S."/>
            <person name="Johnson J."/>
            <person name="Vergin K.L."/>
            <person name="Giovannoni S.J."/>
        </authorList>
    </citation>
    <scope>NUCLEOTIDE SEQUENCE [LARGE SCALE GENOMIC DNA]</scope>
    <source>
        <strain evidence="2 3">HTCC2654</strain>
    </source>
</reference>
<keyword evidence="3" id="KW-1185">Reference proteome</keyword>
<comment type="caution">
    <text evidence="2">The sequence shown here is derived from an EMBL/GenBank/DDBJ whole genome shotgun (WGS) entry which is preliminary data.</text>
</comment>
<name>A3VKD5_9RHOB</name>
<protein>
    <recommendedName>
        <fullName evidence="1">TfoX N-terminal domain-containing protein</fullName>
    </recommendedName>
</protein>
<evidence type="ECO:0000259" key="1">
    <source>
        <dbReference type="Pfam" id="PF04993"/>
    </source>
</evidence>
<dbReference type="AlphaFoldDB" id="A3VKD5"/>